<feature type="transmembrane region" description="Helical" evidence="2">
    <location>
        <begin position="69"/>
        <end position="87"/>
    </location>
</feature>
<evidence type="ECO:0000313" key="3">
    <source>
        <dbReference type="EMBL" id="CCH77060.1"/>
    </source>
</evidence>
<keyword evidence="2" id="KW-0812">Transmembrane</keyword>
<feature type="transmembrane region" description="Helical" evidence="2">
    <location>
        <begin position="12"/>
        <end position="33"/>
    </location>
</feature>
<feature type="transmembrane region" description="Helical" evidence="2">
    <location>
        <begin position="39"/>
        <end position="62"/>
    </location>
</feature>
<keyword evidence="2" id="KW-0472">Membrane</keyword>
<name>A0A077LYL2_9MICO</name>
<accession>A0A077LYL2</accession>
<gene>
    <name evidence="3" type="ORF">BN12_1600005</name>
</gene>
<dbReference type="OrthoDB" id="4856904at2"/>
<comment type="caution">
    <text evidence="3">The sequence shown here is derived from an EMBL/GenBank/DDBJ whole genome shotgun (WGS) entry which is preliminary data.</text>
</comment>
<dbReference type="EMBL" id="CAJB01000069">
    <property type="protein sequence ID" value="CCH77060.1"/>
    <property type="molecule type" value="Genomic_DNA"/>
</dbReference>
<sequence>MTTNQLLTRTLVLRRLAAATMAGAAVIHLGVMADHFREWWAAGTFFLVVGVAQLVWALMVWTSPVPRRLLWAGIGGNALVVLVWLVSRTTGLPFGPDAGHPEAVGTADVVCVILEIAGAALALALVPLAVRERAWTRAGGASTTARLGMVTAAAGVLVLVAAGGALAVPEPHSDADDADMGMASTSTGHGEDHGSGTGSMDGERHAMPNLPDAGSATAAQTAAARRFLEESEADTAAYRDLAKAKAAGFDVAAAWKRKEAKATRLGRTVRTDRVQLVHVPSTANRSDGRVLDPKAPETLMYARSPKGTFTLVGIMYTAEKKAPPNAYPPYQRWHYHEKCVTRTTGAKPTVTEPTNGTCPDGATLRKTGYMTHLWFVSPDQLTYAYAMNAPMKRLAAYQQSLTGASSST</sequence>
<proteinExistence type="predicted"/>
<evidence type="ECO:0000256" key="1">
    <source>
        <dbReference type="SAM" id="MobiDB-lite"/>
    </source>
</evidence>
<dbReference type="RefSeq" id="WP_048553947.1">
    <property type="nucleotide sequence ID" value="NZ_HF570958.1"/>
</dbReference>
<dbReference type="Proteomes" id="UP000035721">
    <property type="component" value="Unassembled WGS sequence"/>
</dbReference>
<evidence type="ECO:0000256" key="2">
    <source>
        <dbReference type="SAM" id="Phobius"/>
    </source>
</evidence>
<evidence type="ECO:0000313" key="4">
    <source>
        <dbReference type="Proteomes" id="UP000035721"/>
    </source>
</evidence>
<reference evidence="3 4" key="1">
    <citation type="journal article" date="2013" name="ISME J.">
        <title>A metabolic model for members of the genus Tetrasphaera involved in enhanced biological phosphorus removal.</title>
        <authorList>
            <person name="Kristiansen R."/>
            <person name="Nguyen H.T.T."/>
            <person name="Saunders A.M."/>
            <person name="Nielsen J.L."/>
            <person name="Wimmer R."/>
            <person name="Le V.Q."/>
            <person name="McIlroy S.J."/>
            <person name="Petrovski S."/>
            <person name="Seviour R.J."/>
            <person name="Calteau A."/>
            <person name="Nielsen K.L."/>
            <person name="Nielsen P.H."/>
        </authorList>
    </citation>
    <scope>NUCLEOTIDE SEQUENCE [LARGE SCALE GENOMIC DNA]</scope>
    <source>
        <strain evidence="3 4">T1-X7</strain>
    </source>
</reference>
<keyword evidence="4" id="KW-1185">Reference proteome</keyword>
<dbReference type="STRING" id="1194083.BN12_1600005"/>
<protein>
    <submittedName>
        <fullName evidence="3">Uncharacterized protein</fullName>
    </submittedName>
</protein>
<feature type="region of interest" description="Disordered" evidence="1">
    <location>
        <begin position="170"/>
        <end position="222"/>
    </location>
</feature>
<keyword evidence="2" id="KW-1133">Transmembrane helix</keyword>
<dbReference type="AlphaFoldDB" id="A0A077LYL2"/>
<organism evidence="3 4">
    <name type="scientific">Nostocoides japonicum T1-X7</name>
    <dbReference type="NCBI Taxonomy" id="1194083"/>
    <lineage>
        <taxon>Bacteria</taxon>
        <taxon>Bacillati</taxon>
        <taxon>Actinomycetota</taxon>
        <taxon>Actinomycetes</taxon>
        <taxon>Micrococcales</taxon>
        <taxon>Intrasporangiaceae</taxon>
        <taxon>Nostocoides</taxon>
    </lineage>
</organism>
<feature type="transmembrane region" description="Helical" evidence="2">
    <location>
        <begin position="107"/>
        <end position="126"/>
    </location>
</feature>
<feature type="transmembrane region" description="Helical" evidence="2">
    <location>
        <begin position="147"/>
        <end position="168"/>
    </location>
</feature>